<keyword evidence="3" id="KW-1185">Reference proteome</keyword>
<dbReference type="Proteomes" id="UP001215280">
    <property type="component" value="Unassembled WGS sequence"/>
</dbReference>
<feature type="non-terminal residue" evidence="2">
    <location>
        <position position="1"/>
    </location>
</feature>
<feature type="domain" description="Novel STAND NTPase 1" evidence="1">
    <location>
        <begin position="4"/>
        <end position="140"/>
    </location>
</feature>
<keyword evidence="2" id="KW-0378">Hydrolase</keyword>
<protein>
    <submittedName>
        <fullName evidence="2">P-loop containing nucleoside triphosphate hydrolase protein</fullName>
    </submittedName>
</protein>
<dbReference type="InterPro" id="IPR027417">
    <property type="entry name" value="P-loop_NTPase"/>
</dbReference>
<name>A0AAD7HJI7_9AGAR</name>
<reference evidence="2" key="1">
    <citation type="submission" date="2023-03" db="EMBL/GenBank/DDBJ databases">
        <title>Massive genome expansion in bonnet fungi (Mycena s.s.) driven by repeated elements and novel gene families across ecological guilds.</title>
        <authorList>
            <consortium name="Lawrence Berkeley National Laboratory"/>
            <person name="Harder C.B."/>
            <person name="Miyauchi S."/>
            <person name="Viragh M."/>
            <person name="Kuo A."/>
            <person name="Thoen E."/>
            <person name="Andreopoulos B."/>
            <person name="Lu D."/>
            <person name="Skrede I."/>
            <person name="Drula E."/>
            <person name="Henrissat B."/>
            <person name="Morin E."/>
            <person name="Kohler A."/>
            <person name="Barry K."/>
            <person name="LaButti K."/>
            <person name="Morin E."/>
            <person name="Salamov A."/>
            <person name="Lipzen A."/>
            <person name="Mereny Z."/>
            <person name="Hegedus B."/>
            <person name="Baldrian P."/>
            <person name="Stursova M."/>
            <person name="Weitz H."/>
            <person name="Taylor A."/>
            <person name="Grigoriev I.V."/>
            <person name="Nagy L.G."/>
            <person name="Martin F."/>
            <person name="Kauserud H."/>
        </authorList>
    </citation>
    <scope>NUCLEOTIDE SEQUENCE</scope>
    <source>
        <strain evidence="2">CBHHK188m</strain>
    </source>
</reference>
<organism evidence="2 3">
    <name type="scientific">Mycena maculata</name>
    <dbReference type="NCBI Taxonomy" id="230809"/>
    <lineage>
        <taxon>Eukaryota</taxon>
        <taxon>Fungi</taxon>
        <taxon>Dikarya</taxon>
        <taxon>Basidiomycota</taxon>
        <taxon>Agaricomycotina</taxon>
        <taxon>Agaricomycetes</taxon>
        <taxon>Agaricomycetidae</taxon>
        <taxon>Agaricales</taxon>
        <taxon>Marasmiineae</taxon>
        <taxon>Mycenaceae</taxon>
        <taxon>Mycena</taxon>
    </lineage>
</organism>
<dbReference type="EMBL" id="JARJLG010000268">
    <property type="protein sequence ID" value="KAJ7721430.1"/>
    <property type="molecule type" value="Genomic_DNA"/>
</dbReference>
<dbReference type="GO" id="GO:0016787">
    <property type="term" value="F:hydrolase activity"/>
    <property type="evidence" value="ECO:0007669"/>
    <property type="project" value="UniProtKB-KW"/>
</dbReference>
<evidence type="ECO:0000259" key="1">
    <source>
        <dbReference type="Pfam" id="PF20703"/>
    </source>
</evidence>
<comment type="caution">
    <text evidence="2">The sequence shown here is derived from an EMBL/GenBank/DDBJ whole genome shotgun (WGS) entry which is preliminary data.</text>
</comment>
<proteinExistence type="predicted"/>
<evidence type="ECO:0000313" key="3">
    <source>
        <dbReference type="Proteomes" id="UP001215280"/>
    </source>
</evidence>
<accession>A0AAD7HJI7</accession>
<dbReference type="SUPFAM" id="SSF52540">
    <property type="entry name" value="P-loop containing nucleoside triphosphate hydrolases"/>
    <property type="match status" value="1"/>
</dbReference>
<dbReference type="Gene3D" id="3.40.50.300">
    <property type="entry name" value="P-loop containing nucleotide triphosphate hydrolases"/>
    <property type="match status" value="1"/>
</dbReference>
<sequence>PSPQIFHGREFEYKELVNMLKEDGARVAILGPGGIGKTSLAAAVLHHPDIVAKYAQCYFISCQSTPTCAELVSNVSVHIGYETPQKEKTVIQLFAHSGPSLLVLDNFETPWESSVSRSEVESFLAHLAGIPHLSLMITMRGAERPGKVKWTRPFLGPLEPLTDSAALQTFIDIADVDPNSSVQQLLELTGNIPLAVTLVANVAAFEGCDNTLSRWSAEGTHLLSDGFDKKSSLDISIMLSVSSSRMTDSAQELLGLLSLLPDGLSDVDLVQSGLPIPDILSAKATLIRTSLAMVGNGKRLKLLAPIREYAHNYHPPSDQLKIPLRMYFHRMLELWHNFENVHLSPRMLTQVWVHIANIQSLLSDALQTDPDVTVLQGAIYLDQLTHVTNYPSPSLMLSVVKHMAQWQMHPVYGQFLISIMRHSRYFPTLDTELHISDGTKYFQNAPASEQGNRPQ</sequence>
<dbReference type="InterPro" id="IPR049052">
    <property type="entry name" value="nSTAND1"/>
</dbReference>
<dbReference type="AlphaFoldDB" id="A0AAD7HJI7"/>
<gene>
    <name evidence="2" type="ORF">DFH07DRAFT_760433</name>
</gene>
<evidence type="ECO:0000313" key="2">
    <source>
        <dbReference type="EMBL" id="KAJ7721430.1"/>
    </source>
</evidence>
<dbReference type="Pfam" id="PF20703">
    <property type="entry name" value="nSTAND1"/>
    <property type="match status" value="1"/>
</dbReference>